<dbReference type="RefSeq" id="WP_386745135.1">
    <property type="nucleotide sequence ID" value="NZ_JBHRYA010000009.1"/>
</dbReference>
<name>A0ABV7XP57_9GAMM</name>
<feature type="chain" id="PRO_5046634368" evidence="1">
    <location>
        <begin position="19"/>
        <end position="144"/>
    </location>
</feature>
<protein>
    <submittedName>
        <fullName evidence="2">Uncharacterized protein</fullName>
    </submittedName>
</protein>
<evidence type="ECO:0000313" key="3">
    <source>
        <dbReference type="Proteomes" id="UP001595705"/>
    </source>
</evidence>
<reference evidence="3" key="1">
    <citation type="journal article" date="2019" name="Int. J. Syst. Evol. Microbiol.">
        <title>The Global Catalogue of Microorganisms (GCM) 10K type strain sequencing project: providing services to taxonomists for standard genome sequencing and annotation.</title>
        <authorList>
            <consortium name="The Broad Institute Genomics Platform"/>
            <consortium name="The Broad Institute Genome Sequencing Center for Infectious Disease"/>
            <person name="Wu L."/>
            <person name="Ma J."/>
        </authorList>
    </citation>
    <scope>NUCLEOTIDE SEQUENCE [LARGE SCALE GENOMIC DNA]</scope>
    <source>
        <strain evidence="3">KCTC 42441</strain>
    </source>
</reference>
<proteinExistence type="predicted"/>
<sequence length="144" mass="16142">MRNIAALLIFMTSFNSFAHELVEQFPEMISVATNDGETIVEYCPDNTCEVVKAVGPVDAMEIQDFAYLYLFTSSPYNYLKEFQQGTRSGRTGAVLDRYSYGCPQVSAQEAARCVLGRLGAKYEIQVEFVRYDEGERNVGSVDAF</sequence>
<evidence type="ECO:0000313" key="2">
    <source>
        <dbReference type="EMBL" id="MFC3717305.1"/>
    </source>
</evidence>
<dbReference type="Proteomes" id="UP001595705">
    <property type="component" value="Unassembled WGS sequence"/>
</dbReference>
<keyword evidence="3" id="KW-1185">Reference proteome</keyword>
<gene>
    <name evidence="2" type="ORF">ACFONC_14230</name>
</gene>
<dbReference type="EMBL" id="JBHRYA010000009">
    <property type="protein sequence ID" value="MFC3717305.1"/>
    <property type="molecule type" value="Genomic_DNA"/>
</dbReference>
<feature type="signal peptide" evidence="1">
    <location>
        <begin position="1"/>
        <end position="18"/>
    </location>
</feature>
<organism evidence="2 3">
    <name type="scientific">Luteimonas soli</name>
    <dbReference type="NCBI Taxonomy" id="1648966"/>
    <lineage>
        <taxon>Bacteria</taxon>
        <taxon>Pseudomonadati</taxon>
        <taxon>Pseudomonadota</taxon>
        <taxon>Gammaproteobacteria</taxon>
        <taxon>Lysobacterales</taxon>
        <taxon>Lysobacteraceae</taxon>
        <taxon>Luteimonas</taxon>
    </lineage>
</organism>
<accession>A0ABV7XP57</accession>
<evidence type="ECO:0000256" key="1">
    <source>
        <dbReference type="SAM" id="SignalP"/>
    </source>
</evidence>
<keyword evidence="1" id="KW-0732">Signal</keyword>
<comment type="caution">
    <text evidence="2">The sequence shown here is derived from an EMBL/GenBank/DDBJ whole genome shotgun (WGS) entry which is preliminary data.</text>
</comment>